<evidence type="ECO:0000313" key="7">
    <source>
        <dbReference type="Proteomes" id="UP000263489"/>
    </source>
</evidence>
<dbReference type="CDD" id="cd02247">
    <property type="entry name" value="cupin_pirin_C"/>
    <property type="match status" value="1"/>
</dbReference>
<evidence type="ECO:0000256" key="3">
    <source>
        <dbReference type="RuleBase" id="RU003457"/>
    </source>
</evidence>
<dbReference type="AlphaFoldDB" id="A0A349SYR6"/>
<feature type="binding site" evidence="2">
    <location>
        <position position="77"/>
    </location>
    <ligand>
        <name>Fe cation</name>
        <dbReference type="ChEBI" id="CHEBI:24875"/>
    </ligand>
</feature>
<dbReference type="Pfam" id="PF02678">
    <property type="entry name" value="Pirin"/>
    <property type="match status" value="1"/>
</dbReference>
<protein>
    <submittedName>
        <fullName evidence="6">Pirin family protein</fullName>
    </submittedName>
</protein>
<accession>A0A349SYR6</accession>
<dbReference type="PANTHER" id="PTHR13903">
    <property type="entry name" value="PIRIN-RELATED"/>
    <property type="match status" value="1"/>
</dbReference>
<dbReference type="InterPro" id="IPR014710">
    <property type="entry name" value="RmlC-like_jellyroll"/>
</dbReference>
<evidence type="ECO:0000256" key="1">
    <source>
        <dbReference type="ARBA" id="ARBA00008416"/>
    </source>
</evidence>
<evidence type="ECO:0000256" key="2">
    <source>
        <dbReference type="PIRSR" id="PIRSR006232-1"/>
    </source>
</evidence>
<name>A0A349SYR6_9GAMM</name>
<feature type="domain" description="Pirin N-terminal" evidence="4">
    <location>
        <begin position="36"/>
        <end position="141"/>
    </location>
</feature>
<keyword evidence="2" id="KW-0479">Metal-binding</keyword>
<dbReference type="InterPro" id="IPR003829">
    <property type="entry name" value="Pirin_N_dom"/>
</dbReference>
<sequence>MSNLMNTVEQNCDSADAPCSAIETILSPRVANLGGFSVRRLLPTAKRKMVGPWVFFDEMGPAEFPAGQGLNVLPHPHIGIATVTYLFEGEILHRDSVGSYQPIRPGDINLMVAGSGIAHSERERPEITATDHRLHGLQLWLALPQEHEETAPAFHHYPEDDIPAVEIDGVPVRVMIGSAYGVTSPVLKFSETLYLEATLKTGQTLALPQAPERAVYVASGALRAHGSELPTHSMTIFSRQPGVAITATEDTRIAVIGGEPLGKRFIEWNFVSSSKARIGTAREDWRAGRFEKVVGDEEAYIPY</sequence>
<dbReference type="GO" id="GO:0046872">
    <property type="term" value="F:metal ion binding"/>
    <property type="evidence" value="ECO:0007669"/>
    <property type="project" value="UniProtKB-KW"/>
</dbReference>
<feature type="binding site" evidence="2">
    <location>
        <position position="121"/>
    </location>
    <ligand>
        <name>Fe cation</name>
        <dbReference type="ChEBI" id="CHEBI:24875"/>
    </ligand>
</feature>
<dbReference type="InterPro" id="IPR012093">
    <property type="entry name" value="Pirin"/>
</dbReference>
<feature type="domain" description="Pirin C-terminal" evidence="5">
    <location>
        <begin position="194"/>
        <end position="291"/>
    </location>
</feature>
<evidence type="ECO:0000313" key="6">
    <source>
        <dbReference type="EMBL" id="HBC33760.1"/>
    </source>
</evidence>
<proteinExistence type="inferred from homology"/>
<dbReference type="PIRSF" id="PIRSF006232">
    <property type="entry name" value="Pirin"/>
    <property type="match status" value="1"/>
</dbReference>
<evidence type="ECO:0000259" key="4">
    <source>
        <dbReference type="Pfam" id="PF02678"/>
    </source>
</evidence>
<dbReference type="InterPro" id="IPR008778">
    <property type="entry name" value="Pirin_C_dom"/>
</dbReference>
<dbReference type="PANTHER" id="PTHR13903:SF8">
    <property type="entry name" value="PIRIN"/>
    <property type="match status" value="1"/>
</dbReference>
<dbReference type="Pfam" id="PF05726">
    <property type="entry name" value="Pirin_C"/>
    <property type="match status" value="1"/>
</dbReference>
<dbReference type="SUPFAM" id="SSF51182">
    <property type="entry name" value="RmlC-like cupins"/>
    <property type="match status" value="1"/>
</dbReference>
<dbReference type="CDD" id="cd02909">
    <property type="entry name" value="cupin_pirin_N"/>
    <property type="match status" value="1"/>
</dbReference>
<feature type="binding site" evidence="2">
    <location>
        <position position="119"/>
    </location>
    <ligand>
        <name>Fe cation</name>
        <dbReference type="ChEBI" id="CHEBI:24875"/>
    </ligand>
</feature>
<evidence type="ECO:0000259" key="5">
    <source>
        <dbReference type="Pfam" id="PF05726"/>
    </source>
</evidence>
<dbReference type="Proteomes" id="UP000263489">
    <property type="component" value="Unassembled WGS sequence"/>
</dbReference>
<dbReference type="Gene3D" id="2.60.120.10">
    <property type="entry name" value="Jelly Rolls"/>
    <property type="match status" value="2"/>
</dbReference>
<feature type="binding site" evidence="2">
    <location>
        <position position="75"/>
    </location>
    <ligand>
        <name>Fe cation</name>
        <dbReference type="ChEBI" id="CHEBI:24875"/>
    </ligand>
</feature>
<organism evidence="6 7">
    <name type="scientific">Marinobacter adhaerens</name>
    <dbReference type="NCBI Taxonomy" id="1033846"/>
    <lineage>
        <taxon>Bacteria</taxon>
        <taxon>Pseudomonadati</taxon>
        <taxon>Pseudomonadota</taxon>
        <taxon>Gammaproteobacteria</taxon>
        <taxon>Pseudomonadales</taxon>
        <taxon>Marinobacteraceae</taxon>
        <taxon>Marinobacter</taxon>
    </lineage>
</organism>
<comment type="cofactor">
    <cofactor evidence="2">
        <name>Fe cation</name>
        <dbReference type="ChEBI" id="CHEBI:24875"/>
    </cofactor>
    <text evidence="2">Binds 1 Fe cation per subunit.</text>
</comment>
<reference evidence="6 7" key="1">
    <citation type="journal article" date="2018" name="Nat. Biotechnol.">
        <title>A standardized bacterial taxonomy based on genome phylogeny substantially revises the tree of life.</title>
        <authorList>
            <person name="Parks D.H."/>
            <person name="Chuvochina M."/>
            <person name="Waite D.W."/>
            <person name="Rinke C."/>
            <person name="Skarshewski A."/>
            <person name="Chaumeil P.A."/>
            <person name="Hugenholtz P."/>
        </authorList>
    </citation>
    <scope>NUCLEOTIDE SEQUENCE [LARGE SCALE GENOMIC DNA]</scope>
    <source>
        <strain evidence="6">UBA9380</strain>
    </source>
</reference>
<gene>
    <name evidence="6" type="ORF">DC045_05420</name>
</gene>
<dbReference type="InterPro" id="IPR011051">
    <property type="entry name" value="RmlC_Cupin_sf"/>
</dbReference>
<keyword evidence="2" id="KW-0408">Iron</keyword>
<dbReference type="EMBL" id="DNNA01000086">
    <property type="protein sequence ID" value="HBC33760.1"/>
    <property type="molecule type" value="Genomic_DNA"/>
</dbReference>
<comment type="similarity">
    <text evidence="1 3">Belongs to the pirin family.</text>
</comment>
<comment type="caution">
    <text evidence="6">The sequence shown here is derived from an EMBL/GenBank/DDBJ whole genome shotgun (WGS) entry which is preliminary data.</text>
</comment>